<evidence type="ECO:0000256" key="2">
    <source>
        <dbReference type="ARBA" id="ARBA00009810"/>
    </source>
</evidence>
<proteinExistence type="inferred from homology"/>
<evidence type="ECO:0000313" key="7">
    <source>
        <dbReference type="EMBL" id="MBQ0961085.1"/>
    </source>
</evidence>
<feature type="chain" id="PRO_5037345075" evidence="5">
    <location>
        <begin position="39"/>
        <end position="924"/>
    </location>
</feature>
<dbReference type="InterPro" id="IPR037066">
    <property type="entry name" value="Plug_dom_sf"/>
</dbReference>
<reference evidence="7" key="1">
    <citation type="submission" date="2021-04" db="EMBL/GenBank/DDBJ databases">
        <title>The genome sequence of Ideonella sp. 4Y11.</title>
        <authorList>
            <person name="Liu Y."/>
        </authorList>
    </citation>
    <scope>NUCLEOTIDE SEQUENCE</scope>
    <source>
        <strain evidence="7">4Y11</strain>
    </source>
</reference>
<name>A0A940YJ86_9BURK</name>
<sequence>MTRPTERSHPSRQRRHWQLTPLAVASTLALGGMGAAQAQESTQSVVVTGIRHAIETSIAIKRNSDSIVEAITAEDLGKLPDVSIAESLARLPGVTAQRVNGSTQKISVRGMPDKYTVTLLNGREVVNGGESREVELDQFPAELINGAVVYKTPDATLSMQGLAGTINMQTVRPLDLANRQITINLRGEKNSNGEQIPGLSATGNRLSASYVDQFADRTIGLALGYAHLDSPEQQQHYANWWWANTANTSSYPPDWCGGDCSIKGLAKDAVALQGFEATAFSTNQVRDGVMAVLEFKPNKDLHTVADLYYSTYDKKYVGREFQAEMTTWGGAEYVNPGYSNWDGEKVVTSGGIKNVSAKLLSRSNQRNDTIAAIGLNNEYKIAGWTTVADLSYSKAKREESTSEMYAGIGSLNNGFSSFSINRNGFSQFTPSVDWSDPAIIKMQQFWGQMGATRFFDVNDEAKAIKLGGRRDVAWGPVTRFEGGLNYAERSKDYKATKVAYDMKNGSTIADFPAGILMSPATLGFGSIPAVANFDVQQLLATGLFSSRPDDLSSAPNRQWGVAEKITTGYAKFDLDFTVGGLEVRGNAGLQVVHADQTGTGLRWDATTNSAAPISGGTSYTDVLPSLNLSTSVGEGNVIRFGLARQMARPNMEDMRAGIRDVARAQTGPGLWSAKGGNPKLEPWRADAVDLSFEKYFDKRSYAAVAAFYKDVKSSVYNQDIPYDFTGFPDPCVPSGSTTCTPVNTYLGTVNAPANGKGGYVRGSEFTLALDAGRLAPMLDGFGTILSASFTQSNIHQGNNLSNPLEGLSGTATSMVFYYEKAGFQARVGQRYRSRYLAAVRNAWGDTSYTTIEPERITDLQLGYGWDSGWLKGLSVLLQVNNLTNEPYRTKMGVDSNSGKVANLLYPAIYEKYGRQYLLGLSYKL</sequence>
<evidence type="ECO:0000256" key="1">
    <source>
        <dbReference type="ARBA" id="ARBA00004442"/>
    </source>
</evidence>
<evidence type="ECO:0000256" key="5">
    <source>
        <dbReference type="SAM" id="SignalP"/>
    </source>
</evidence>
<keyword evidence="4" id="KW-0998">Cell outer membrane</keyword>
<dbReference type="PANTHER" id="PTHR40980">
    <property type="entry name" value="PLUG DOMAIN-CONTAINING PROTEIN"/>
    <property type="match status" value="1"/>
</dbReference>
<keyword evidence="7" id="KW-0675">Receptor</keyword>
<dbReference type="CDD" id="cd01347">
    <property type="entry name" value="ligand_gated_channel"/>
    <property type="match status" value="1"/>
</dbReference>
<protein>
    <submittedName>
        <fullName evidence="7">TonB-dependent receptor</fullName>
    </submittedName>
</protein>
<evidence type="ECO:0000259" key="6">
    <source>
        <dbReference type="Pfam" id="PF07715"/>
    </source>
</evidence>
<comment type="subcellular location">
    <subcellularLocation>
        <location evidence="1">Cell outer membrane</location>
    </subcellularLocation>
</comment>
<dbReference type="Gene3D" id="2.170.130.10">
    <property type="entry name" value="TonB-dependent receptor, plug domain"/>
    <property type="match status" value="1"/>
</dbReference>
<dbReference type="AlphaFoldDB" id="A0A940YJ86"/>
<dbReference type="Gene3D" id="2.40.170.20">
    <property type="entry name" value="TonB-dependent receptor, beta-barrel domain"/>
    <property type="match status" value="1"/>
</dbReference>
<feature type="domain" description="TonB-dependent receptor plug" evidence="6">
    <location>
        <begin position="61"/>
        <end position="160"/>
    </location>
</feature>
<keyword evidence="3" id="KW-0472">Membrane</keyword>
<evidence type="ECO:0000256" key="4">
    <source>
        <dbReference type="ARBA" id="ARBA00023237"/>
    </source>
</evidence>
<dbReference type="InterPro" id="IPR010104">
    <property type="entry name" value="TonB_rcpt_bac"/>
</dbReference>
<gene>
    <name evidence="7" type="ORF">KAK06_19170</name>
</gene>
<dbReference type="Proteomes" id="UP000678374">
    <property type="component" value="Unassembled WGS sequence"/>
</dbReference>
<accession>A0A940YJ86</accession>
<keyword evidence="8" id="KW-1185">Reference proteome</keyword>
<dbReference type="EMBL" id="JAGQDE010000022">
    <property type="protein sequence ID" value="MBQ0961085.1"/>
    <property type="molecule type" value="Genomic_DNA"/>
</dbReference>
<dbReference type="RefSeq" id="WP_210803757.1">
    <property type="nucleotide sequence ID" value="NZ_JAGQDE010000022.1"/>
</dbReference>
<comment type="similarity">
    <text evidence="2">Belongs to the TonB-dependent receptor family.</text>
</comment>
<evidence type="ECO:0000256" key="3">
    <source>
        <dbReference type="ARBA" id="ARBA00023136"/>
    </source>
</evidence>
<dbReference type="Pfam" id="PF07715">
    <property type="entry name" value="Plug"/>
    <property type="match status" value="1"/>
</dbReference>
<dbReference type="GO" id="GO:0009279">
    <property type="term" value="C:cell outer membrane"/>
    <property type="evidence" value="ECO:0007669"/>
    <property type="project" value="UniProtKB-SubCell"/>
</dbReference>
<keyword evidence="5" id="KW-0732">Signal</keyword>
<dbReference type="PANTHER" id="PTHR40980:SF3">
    <property type="entry name" value="TONB-DEPENDENT RECEPTOR-LIKE BETA-BARREL DOMAIN-CONTAINING PROTEIN"/>
    <property type="match status" value="1"/>
</dbReference>
<evidence type="ECO:0000313" key="8">
    <source>
        <dbReference type="Proteomes" id="UP000678374"/>
    </source>
</evidence>
<dbReference type="InterPro" id="IPR036942">
    <property type="entry name" value="Beta-barrel_TonB_sf"/>
</dbReference>
<comment type="caution">
    <text evidence="7">The sequence shown here is derived from an EMBL/GenBank/DDBJ whole genome shotgun (WGS) entry which is preliminary data.</text>
</comment>
<feature type="signal peptide" evidence="5">
    <location>
        <begin position="1"/>
        <end position="38"/>
    </location>
</feature>
<dbReference type="SUPFAM" id="SSF56935">
    <property type="entry name" value="Porins"/>
    <property type="match status" value="1"/>
</dbReference>
<dbReference type="InterPro" id="IPR012910">
    <property type="entry name" value="Plug_dom"/>
</dbReference>
<dbReference type="NCBIfam" id="TIGR01782">
    <property type="entry name" value="TonB-Xanth-Caul"/>
    <property type="match status" value="1"/>
</dbReference>
<organism evidence="7 8">
    <name type="scientific">Ideonella aquatica</name>
    <dbReference type="NCBI Taxonomy" id="2824119"/>
    <lineage>
        <taxon>Bacteria</taxon>
        <taxon>Pseudomonadati</taxon>
        <taxon>Pseudomonadota</taxon>
        <taxon>Betaproteobacteria</taxon>
        <taxon>Burkholderiales</taxon>
        <taxon>Sphaerotilaceae</taxon>
        <taxon>Ideonella</taxon>
    </lineage>
</organism>